<dbReference type="Gene3D" id="4.10.60.10">
    <property type="entry name" value="Zinc finger, CCHC-type"/>
    <property type="match status" value="1"/>
</dbReference>
<feature type="domain" description="CCHC-type" evidence="6">
    <location>
        <begin position="22"/>
        <end position="36"/>
    </location>
</feature>
<reference evidence="7 8" key="1">
    <citation type="journal article" date="2015" name="Proc. Natl. Acad. Sci. U.S.A.">
        <title>The resurrection genome of Boea hygrometrica: A blueprint for survival of dehydration.</title>
        <authorList>
            <person name="Xiao L."/>
            <person name="Yang G."/>
            <person name="Zhang L."/>
            <person name="Yang X."/>
            <person name="Zhao S."/>
            <person name="Ji Z."/>
            <person name="Zhou Q."/>
            <person name="Hu M."/>
            <person name="Wang Y."/>
            <person name="Chen M."/>
            <person name="Xu Y."/>
            <person name="Jin H."/>
            <person name="Xiao X."/>
            <person name="Hu G."/>
            <person name="Bao F."/>
            <person name="Hu Y."/>
            <person name="Wan P."/>
            <person name="Li L."/>
            <person name="Deng X."/>
            <person name="Kuang T."/>
            <person name="Xiang C."/>
            <person name="Zhu J.K."/>
            <person name="Oliver M.J."/>
            <person name="He Y."/>
        </authorList>
    </citation>
    <scope>NUCLEOTIDE SEQUENCE [LARGE SCALE GENOMIC DNA]</scope>
    <source>
        <strain evidence="8">cv. XS01</strain>
    </source>
</reference>
<gene>
    <name evidence="7" type="ORF">F511_17965</name>
</gene>
<keyword evidence="2 4" id="KW-0863">Zinc-finger</keyword>
<name>A0A2Z7AKH0_9LAMI</name>
<keyword evidence="3" id="KW-0862">Zinc</keyword>
<dbReference type="PROSITE" id="PS50158">
    <property type="entry name" value="ZF_CCHC"/>
    <property type="match status" value="1"/>
</dbReference>
<evidence type="ECO:0000259" key="6">
    <source>
        <dbReference type="PROSITE" id="PS50158"/>
    </source>
</evidence>
<evidence type="ECO:0000313" key="7">
    <source>
        <dbReference type="EMBL" id="KZV19634.1"/>
    </source>
</evidence>
<keyword evidence="8" id="KW-1185">Reference proteome</keyword>
<dbReference type="InterPro" id="IPR025829">
    <property type="entry name" value="Zn_knuckle_CX2CX3GHX4C"/>
</dbReference>
<dbReference type="EMBL" id="KV016424">
    <property type="protein sequence ID" value="KZV19634.1"/>
    <property type="molecule type" value="Genomic_DNA"/>
</dbReference>
<sequence>MSCGHCGGRHPTLQYQGVQGSCRNCGQPGHFVRVCPLLRGHISIPSQQGSAGGSSQRPQFPAPTQRSGFQPHEAS</sequence>
<proteinExistence type="predicted"/>
<evidence type="ECO:0000256" key="5">
    <source>
        <dbReference type="SAM" id="MobiDB-lite"/>
    </source>
</evidence>
<dbReference type="SMART" id="SM00343">
    <property type="entry name" value="ZnF_C2HC"/>
    <property type="match status" value="1"/>
</dbReference>
<dbReference type="OrthoDB" id="1751882at2759"/>
<dbReference type="GO" id="GO:0003676">
    <property type="term" value="F:nucleic acid binding"/>
    <property type="evidence" value="ECO:0007669"/>
    <property type="project" value="InterPro"/>
</dbReference>
<dbReference type="Pfam" id="PF13696">
    <property type="entry name" value="zf-CCHC_2"/>
    <property type="match status" value="1"/>
</dbReference>
<dbReference type="Proteomes" id="UP000250235">
    <property type="component" value="Unassembled WGS sequence"/>
</dbReference>
<feature type="compositionally biased region" description="Low complexity" evidence="5">
    <location>
        <begin position="46"/>
        <end position="56"/>
    </location>
</feature>
<dbReference type="GO" id="GO:0008270">
    <property type="term" value="F:zinc ion binding"/>
    <property type="evidence" value="ECO:0007669"/>
    <property type="project" value="UniProtKB-KW"/>
</dbReference>
<dbReference type="InterPro" id="IPR036875">
    <property type="entry name" value="Znf_CCHC_sf"/>
</dbReference>
<feature type="region of interest" description="Disordered" evidence="5">
    <location>
        <begin position="43"/>
        <end position="75"/>
    </location>
</feature>
<keyword evidence="1" id="KW-0479">Metal-binding</keyword>
<evidence type="ECO:0000256" key="3">
    <source>
        <dbReference type="ARBA" id="ARBA00022833"/>
    </source>
</evidence>
<evidence type="ECO:0000256" key="1">
    <source>
        <dbReference type="ARBA" id="ARBA00022723"/>
    </source>
</evidence>
<evidence type="ECO:0000256" key="4">
    <source>
        <dbReference type="PROSITE-ProRule" id="PRU00047"/>
    </source>
</evidence>
<dbReference type="SUPFAM" id="SSF57756">
    <property type="entry name" value="Retrovirus zinc finger-like domains"/>
    <property type="match status" value="1"/>
</dbReference>
<accession>A0A2Z7AKH0</accession>
<dbReference type="AlphaFoldDB" id="A0A2Z7AKH0"/>
<protein>
    <recommendedName>
        <fullName evidence="6">CCHC-type domain-containing protein</fullName>
    </recommendedName>
</protein>
<evidence type="ECO:0000313" key="8">
    <source>
        <dbReference type="Proteomes" id="UP000250235"/>
    </source>
</evidence>
<organism evidence="7 8">
    <name type="scientific">Dorcoceras hygrometricum</name>
    <dbReference type="NCBI Taxonomy" id="472368"/>
    <lineage>
        <taxon>Eukaryota</taxon>
        <taxon>Viridiplantae</taxon>
        <taxon>Streptophyta</taxon>
        <taxon>Embryophyta</taxon>
        <taxon>Tracheophyta</taxon>
        <taxon>Spermatophyta</taxon>
        <taxon>Magnoliopsida</taxon>
        <taxon>eudicotyledons</taxon>
        <taxon>Gunneridae</taxon>
        <taxon>Pentapetalae</taxon>
        <taxon>asterids</taxon>
        <taxon>lamiids</taxon>
        <taxon>Lamiales</taxon>
        <taxon>Gesneriaceae</taxon>
        <taxon>Didymocarpoideae</taxon>
        <taxon>Trichosporeae</taxon>
        <taxon>Loxocarpinae</taxon>
        <taxon>Dorcoceras</taxon>
    </lineage>
</organism>
<evidence type="ECO:0000256" key="2">
    <source>
        <dbReference type="ARBA" id="ARBA00022771"/>
    </source>
</evidence>
<dbReference type="InterPro" id="IPR001878">
    <property type="entry name" value="Znf_CCHC"/>
</dbReference>